<keyword evidence="4 8" id="KW-0812">Transmembrane</keyword>
<dbReference type="InterPro" id="IPR007227">
    <property type="entry name" value="Cell_shape_determining_MreD"/>
</dbReference>
<evidence type="ECO:0000256" key="8">
    <source>
        <dbReference type="SAM" id="Phobius"/>
    </source>
</evidence>
<accession>A0ABV8WWK4</accession>
<keyword evidence="10" id="KW-1185">Reference proteome</keyword>
<keyword evidence="5" id="KW-0133">Cell shape</keyword>
<dbReference type="EMBL" id="JBHSDT010000008">
    <property type="protein sequence ID" value="MFC4403972.1"/>
    <property type="molecule type" value="Genomic_DNA"/>
</dbReference>
<feature type="transmembrane region" description="Helical" evidence="8">
    <location>
        <begin position="151"/>
        <end position="169"/>
    </location>
</feature>
<sequence length="181" mass="21370">MSRIIPFLLACICLFLIILEGALANILVKLSFIPAEWQIVSHFLLLFVIYITIFFDRQSTYYSFLFAVLFGLLVDILYTPILGIYLFAYAAAIYIVRNFMKWLHANFYVTVLMMIVGVFTADILAYFLYNIIQMHNMGWNEYLLDRLLPTISWNVIVGIVFFPMLYKLLKKWQFIKFQHTD</sequence>
<evidence type="ECO:0000313" key="9">
    <source>
        <dbReference type="EMBL" id="MFC4403972.1"/>
    </source>
</evidence>
<evidence type="ECO:0000256" key="3">
    <source>
        <dbReference type="ARBA" id="ARBA00022475"/>
    </source>
</evidence>
<name>A0ABV8WWK4_9BACI</name>
<dbReference type="NCBIfam" id="TIGR03426">
    <property type="entry name" value="shape_MreD"/>
    <property type="match status" value="1"/>
</dbReference>
<keyword evidence="7 8" id="KW-0472">Membrane</keyword>
<evidence type="ECO:0000256" key="4">
    <source>
        <dbReference type="ARBA" id="ARBA00022692"/>
    </source>
</evidence>
<feature type="transmembrane region" description="Helical" evidence="8">
    <location>
        <begin position="34"/>
        <end position="54"/>
    </location>
</feature>
<organism evidence="9 10">
    <name type="scientific">Gracilibacillus xinjiangensis</name>
    <dbReference type="NCBI Taxonomy" id="1193282"/>
    <lineage>
        <taxon>Bacteria</taxon>
        <taxon>Bacillati</taxon>
        <taxon>Bacillota</taxon>
        <taxon>Bacilli</taxon>
        <taxon>Bacillales</taxon>
        <taxon>Bacillaceae</taxon>
        <taxon>Gracilibacillus</taxon>
    </lineage>
</organism>
<feature type="transmembrane region" description="Helical" evidence="8">
    <location>
        <begin position="107"/>
        <end position="131"/>
    </location>
</feature>
<dbReference type="Pfam" id="PF04093">
    <property type="entry name" value="MreD"/>
    <property type="match status" value="1"/>
</dbReference>
<evidence type="ECO:0000256" key="1">
    <source>
        <dbReference type="ARBA" id="ARBA00004651"/>
    </source>
</evidence>
<evidence type="ECO:0000256" key="6">
    <source>
        <dbReference type="ARBA" id="ARBA00022989"/>
    </source>
</evidence>
<dbReference type="RefSeq" id="WP_390252509.1">
    <property type="nucleotide sequence ID" value="NZ_JBHSDT010000008.1"/>
</dbReference>
<keyword evidence="3" id="KW-1003">Cell membrane</keyword>
<feature type="transmembrane region" description="Helical" evidence="8">
    <location>
        <begin position="61"/>
        <end position="78"/>
    </location>
</feature>
<evidence type="ECO:0000256" key="5">
    <source>
        <dbReference type="ARBA" id="ARBA00022960"/>
    </source>
</evidence>
<comment type="caution">
    <text evidence="9">The sequence shown here is derived from an EMBL/GenBank/DDBJ whole genome shotgun (WGS) entry which is preliminary data.</text>
</comment>
<reference evidence="10" key="1">
    <citation type="journal article" date="2019" name="Int. J. Syst. Evol. Microbiol.">
        <title>The Global Catalogue of Microorganisms (GCM) 10K type strain sequencing project: providing services to taxonomists for standard genome sequencing and annotation.</title>
        <authorList>
            <consortium name="The Broad Institute Genomics Platform"/>
            <consortium name="The Broad Institute Genome Sequencing Center for Infectious Disease"/>
            <person name="Wu L."/>
            <person name="Ma J."/>
        </authorList>
    </citation>
    <scope>NUCLEOTIDE SEQUENCE [LARGE SCALE GENOMIC DNA]</scope>
    <source>
        <strain evidence="10">CCUG 37865</strain>
    </source>
</reference>
<evidence type="ECO:0000256" key="7">
    <source>
        <dbReference type="ARBA" id="ARBA00023136"/>
    </source>
</evidence>
<evidence type="ECO:0000256" key="2">
    <source>
        <dbReference type="ARBA" id="ARBA00007776"/>
    </source>
</evidence>
<protein>
    <submittedName>
        <fullName evidence="9">Rod shape-determining protein MreD</fullName>
    </submittedName>
</protein>
<gene>
    <name evidence="9" type="primary">mreD</name>
    <name evidence="9" type="ORF">ACFOY7_12925</name>
</gene>
<comment type="subcellular location">
    <subcellularLocation>
        <location evidence="1">Cell membrane</location>
        <topology evidence="1">Multi-pass membrane protein</topology>
    </subcellularLocation>
</comment>
<keyword evidence="6 8" id="KW-1133">Transmembrane helix</keyword>
<dbReference type="Proteomes" id="UP001595882">
    <property type="component" value="Unassembled WGS sequence"/>
</dbReference>
<proteinExistence type="inferred from homology"/>
<comment type="similarity">
    <text evidence="2">Belongs to the MreD family.</text>
</comment>
<evidence type="ECO:0000313" key="10">
    <source>
        <dbReference type="Proteomes" id="UP001595882"/>
    </source>
</evidence>